<keyword evidence="3" id="KW-1185">Reference proteome</keyword>
<gene>
    <name evidence="2" type="ORF">CJ255_09300</name>
</gene>
<feature type="compositionally biased region" description="Low complexity" evidence="1">
    <location>
        <begin position="30"/>
        <end position="61"/>
    </location>
</feature>
<accession>A0A2A6RKC1</accession>
<evidence type="ECO:0000256" key="1">
    <source>
        <dbReference type="SAM" id="MobiDB-lite"/>
    </source>
</evidence>
<dbReference type="AlphaFoldDB" id="A0A2A6RKC1"/>
<proteinExistence type="predicted"/>
<evidence type="ECO:0000313" key="3">
    <source>
        <dbReference type="Proteomes" id="UP000220527"/>
    </source>
</evidence>
<name>A0A2A6RKC1_9CHLR</name>
<reference evidence="3" key="1">
    <citation type="submission" date="2017-08" db="EMBL/GenBank/DDBJ databases">
        <authorList>
            <person name="Grouzdev D.S."/>
            <person name="Gaisin V.A."/>
            <person name="Rysina M.S."/>
            <person name="Gorlenko V.M."/>
        </authorList>
    </citation>
    <scope>NUCLEOTIDE SEQUENCE [LARGE SCALE GENOMIC DNA]</scope>
    <source>
        <strain evidence="3">Kir15-3F</strain>
    </source>
</reference>
<evidence type="ECO:0000313" key="2">
    <source>
        <dbReference type="EMBL" id="PDW03371.1"/>
    </source>
</evidence>
<evidence type="ECO:0008006" key="4">
    <source>
        <dbReference type="Google" id="ProtNLM"/>
    </source>
</evidence>
<dbReference type="Proteomes" id="UP000220527">
    <property type="component" value="Unassembled WGS sequence"/>
</dbReference>
<protein>
    <recommendedName>
        <fullName evidence="4">ZU5 domain-containing protein</fullName>
    </recommendedName>
</protein>
<dbReference type="EMBL" id="NQWI01000032">
    <property type="protein sequence ID" value="PDW03371.1"/>
    <property type="molecule type" value="Genomic_DNA"/>
</dbReference>
<comment type="caution">
    <text evidence="2">The sequence shown here is derived from an EMBL/GenBank/DDBJ whole genome shotgun (WGS) entry which is preliminary data.</text>
</comment>
<dbReference type="Gene3D" id="2.60.220.30">
    <property type="match status" value="1"/>
</dbReference>
<organism evidence="2 3">
    <name type="scientific">Candidatus Viridilinea mediisalina</name>
    <dbReference type="NCBI Taxonomy" id="2024553"/>
    <lineage>
        <taxon>Bacteria</taxon>
        <taxon>Bacillati</taxon>
        <taxon>Chloroflexota</taxon>
        <taxon>Chloroflexia</taxon>
        <taxon>Chloroflexales</taxon>
        <taxon>Chloroflexineae</taxon>
        <taxon>Oscillochloridaceae</taxon>
        <taxon>Candidatus Viridilinea</taxon>
    </lineage>
</organism>
<sequence length="338" mass="34311">MGAPTASPTAGVGAPTASPTAGVGAPTASPTAGVGAPTASPTAGAGAPTASPTAGAGVPTASPTDPGGEAEATTDQLLVTAEQGGTLRSADGTLELTVPDGAVAGPTTLRYRRVEGMAPLPGFMRVGEAFELVATDAQGQAVRRFAQPLTLRVSYPAPQQGEYVQLGLYFSDAEHSTWTPLATTVDSQAQVVTAQVDHFTAFMTMAAAPDCDTPVDPALLATYQAAQATGRTLGCPVAEAYTWGGLLSQNFQHGARIVGSFYLGPNYKNAYEAAGGRRVGLGCHYRAPLLKTPPPIPITITLVTLRRGLSNSFSMALLASISARTAGLPPTTFPSSAR</sequence>
<feature type="region of interest" description="Disordered" evidence="1">
    <location>
        <begin position="1"/>
        <end position="71"/>
    </location>
</feature>